<dbReference type="AlphaFoldDB" id="A0ABD2JDU7"/>
<sequence>MNFRFLFNSAAISDGQRRCSGGGTSGIPMELIAKAKRRQNIQQPSFTIMRDFAMDLNARVAAERAYDEARRFCQNERFFEQNIELLINPDSKIEGNSMGQP</sequence>
<keyword evidence="2" id="KW-1185">Reference proteome</keyword>
<protein>
    <submittedName>
        <fullName evidence="1">Uncharacterized protein</fullName>
    </submittedName>
</protein>
<dbReference type="Proteomes" id="UP001620626">
    <property type="component" value="Unassembled WGS sequence"/>
</dbReference>
<accession>A0ABD2JDU7</accession>
<gene>
    <name evidence="1" type="ORF">niasHT_023146</name>
</gene>
<reference evidence="1 2" key="1">
    <citation type="submission" date="2024-10" db="EMBL/GenBank/DDBJ databases">
        <authorList>
            <person name="Kim D."/>
        </authorList>
    </citation>
    <scope>NUCLEOTIDE SEQUENCE [LARGE SCALE GENOMIC DNA]</scope>
    <source>
        <strain evidence="1">BH-2024</strain>
    </source>
</reference>
<dbReference type="EMBL" id="JBICBT010000995">
    <property type="protein sequence ID" value="KAL3088798.1"/>
    <property type="molecule type" value="Genomic_DNA"/>
</dbReference>
<proteinExistence type="predicted"/>
<evidence type="ECO:0000313" key="2">
    <source>
        <dbReference type="Proteomes" id="UP001620626"/>
    </source>
</evidence>
<name>A0ABD2JDU7_9BILA</name>
<evidence type="ECO:0000313" key="1">
    <source>
        <dbReference type="EMBL" id="KAL3088798.1"/>
    </source>
</evidence>
<organism evidence="1 2">
    <name type="scientific">Heterodera trifolii</name>
    <dbReference type="NCBI Taxonomy" id="157864"/>
    <lineage>
        <taxon>Eukaryota</taxon>
        <taxon>Metazoa</taxon>
        <taxon>Ecdysozoa</taxon>
        <taxon>Nematoda</taxon>
        <taxon>Chromadorea</taxon>
        <taxon>Rhabditida</taxon>
        <taxon>Tylenchina</taxon>
        <taxon>Tylenchomorpha</taxon>
        <taxon>Tylenchoidea</taxon>
        <taxon>Heteroderidae</taxon>
        <taxon>Heteroderinae</taxon>
        <taxon>Heterodera</taxon>
    </lineage>
</organism>
<comment type="caution">
    <text evidence="1">The sequence shown here is derived from an EMBL/GenBank/DDBJ whole genome shotgun (WGS) entry which is preliminary data.</text>
</comment>